<reference evidence="2 3" key="1">
    <citation type="journal article" date="2019" name="Sci. Rep.">
        <title>A high-quality genome of Eragrostis curvula grass provides insights into Poaceae evolution and supports new strategies to enhance forage quality.</title>
        <authorList>
            <person name="Carballo J."/>
            <person name="Santos B.A.C.M."/>
            <person name="Zappacosta D."/>
            <person name="Garbus I."/>
            <person name="Selva J.P."/>
            <person name="Gallo C.A."/>
            <person name="Diaz A."/>
            <person name="Albertini E."/>
            <person name="Caccamo M."/>
            <person name="Echenique V."/>
        </authorList>
    </citation>
    <scope>NUCLEOTIDE SEQUENCE [LARGE SCALE GENOMIC DNA]</scope>
    <source>
        <strain evidence="3">cv. Victoria</strain>
        <tissue evidence="2">Leaf</tissue>
    </source>
</reference>
<organism evidence="2 3">
    <name type="scientific">Eragrostis curvula</name>
    <name type="common">weeping love grass</name>
    <dbReference type="NCBI Taxonomy" id="38414"/>
    <lineage>
        <taxon>Eukaryota</taxon>
        <taxon>Viridiplantae</taxon>
        <taxon>Streptophyta</taxon>
        <taxon>Embryophyta</taxon>
        <taxon>Tracheophyta</taxon>
        <taxon>Spermatophyta</taxon>
        <taxon>Magnoliopsida</taxon>
        <taxon>Liliopsida</taxon>
        <taxon>Poales</taxon>
        <taxon>Poaceae</taxon>
        <taxon>PACMAD clade</taxon>
        <taxon>Chloridoideae</taxon>
        <taxon>Eragrostideae</taxon>
        <taxon>Eragrostidinae</taxon>
        <taxon>Eragrostis</taxon>
    </lineage>
</organism>
<accession>A0A5J9SL03</accession>
<proteinExistence type="predicted"/>
<keyword evidence="3" id="KW-1185">Reference proteome</keyword>
<feature type="signal peptide" evidence="1">
    <location>
        <begin position="1"/>
        <end position="16"/>
    </location>
</feature>
<evidence type="ECO:0000313" key="3">
    <source>
        <dbReference type="Proteomes" id="UP000324897"/>
    </source>
</evidence>
<gene>
    <name evidence="2" type="ORF">EJB05_54978</name>
</gene>
<dbReference type="AlphaFoldDB" id="A0A5J9SL03"/>
<keyword evidence="1" id="KW-0732">Signal</keyword>
<sequence length="53" mass="5903">MWGLIILAKVFLSLHANQTLILVGITGRQDTKNLVSALMHSKRSTRGSLEKRV</sequence>
<comment type="caution">
    <text evidence="2">The sequence shown here is derived from an EMBL/GenBank/DDBJ whole genome shotgun (WGS) entry which is preliminary data.</text>
</comment>
<name>A0A5J9SL03_9POAL</name>
<feature type="chain" id="PRO_5023889240" evidence="1">
    <location>
        <begin position="17"/>
        <end position="53"/>
    </location>
</feature>
<dbReference type="Gramene" id="TVT99636">
    <property type="protein sequence ID" value="TVT99636"/>
    <property type="gene ID" value="EJB05_54978"/>
</dbReference>
<dbReference type="EMBL" id="RWGY01000693">
    <property type="protein sequence ID" value="TVT99636.1"/>
    <property type="molecule type" value="Genomic_DNA"/>
</dbReference>
<evidence type="ECO:0000256" key="1">
    <source>
        <dbReference type="SAM" id="SignalP"/>
    </source>
</evidence>
<dbReference type="Proteomes" id="UP000324897">
    <property type="component" value="Unassembled WGS sequence"/>
</dbReference>
<evidence type="ECO:0000313" key="2">
    <source>
        <dbReference type="EMBL" id="TVT99636.1"/>
    </source>
</evidence>
<protein>
    <submittedName>
        <fullName evidence="2">Uncharacterized protein</fullName>
    </submittedName>
</protein>